<dbReference type="Gene3D" id="2.170.120.30">
    <property type="match status" value="2"/>
</dbReference>
<evidence type="ECO:0000313" key="3">
    <source>
        <dbReference type="EMBL" id="NGM85652.1"/>
    </source>
</evidence>
<dbReference type="RefSeq" id="WP_165104177.1">
    <property type="nucleotide sequence ID" value="NZ_JAAKGU010000023.1"/>
</dbReference>
<evidence type="ECO:0008006" key="5">
    <source>
        <dbReference type="Google" id="ProtNLM"/>
    </source>
</evidence>
<evidence type="ECO:0000313" key="4">
    <source>
        <dbReference type="Proteomes" id="UP000480151"/>
    </source>
</evidence>
<proteinExistence type="predicted"/>
<dbReference type="PANTHER" id="PTHR37804:SF1">
    <property type="entry name" value="CDAA REGULATORY PROTEIN CDAR"/>
    <property type="match status" value="1"/>
</dbReference>
<gene>
    <name evidence="3" type="ORF">G5B47_24950</name>
</gene>
<dbReference type="PANTHER" id="PTHR37804">
    <property type="entry name" value="CDAA REGULATORY PROTEIN CDAR"/>
    <property type="match status" value="1"/>
</dbReference>
<dbReference type="InterPro" id="IPR012505">
    <property type="entry name" value="YbbR"/>
</dbReference>
<organism evidence="3 4">
    <name type="scientific">Paenibacillus apii</name>
    <dbReference type="NCBI Taxonomy" id="1850370"/>
    <lineage>
        <taxon>Bacteria</taxon>
        <taxon>Bacillati</taxon>
        <taxon>Bacillota</taxon>
        <taxon>Bacilli</taxon>
        <taxon>Bacillales</taxon>
        <taxon>Paenibacillaceae</taxon>
        <taxon>Paenibacillus</taxon>
    </lineage>
</organism>
<keyword evidence="2" id="KW-0732">Signal</keyword>
<feature type="compositionally biased region" description="Low complexity" evidence="1">
    <location>
        <begin position="408"/>
        <end position="438"/>
    </location>
</feature>
<feature type="signal peptide" evidence="2">
    <location>
        <begin position="1"/>
        <end position="28"/>
    </location>
</feature>
<dbReference type="InterPro" id="IPR053154">
    <property type="entry name" value="c-di-AMP_regulator"/>
</dbReference>
<reference evidence="3 4" key="1">
    <citation type="submission" date="2020-02" db="EMBL/GenBank/DDBJ databases">
        <authorList>
            <person name="Gao J."/>
            <person name="Sun J."/>
        </authorList>
    </citation>
    <scope>NUCLEOTIDE SEQUENCE [LARGE SCALE GENOMIC DNA]</scope>
    <source>
        <strain evidence="3 4">7124</strain>
    </source>
</reference>
<dbReference type="Gene3D" id="2.170.120.40">
    <property type="entry name" value="YbbR-like domain"/>
    <property type="match status" value="2"/>
</dbReference>
<feature type="compositionally biased region" description="Polar residues" evidence="1">
    <location>
        <begin position="447"/>
        <end position="462"/>
    </location>
</feature>
<feature type="region of interest" description="Disordered" evidence="1">
    <location>
        <begin position="401"/>
        <end position="475"/>
    </location>
</feature>
<dbReference type="Pfam" id="PF07949">
    <property type="entry name" value="YbbR"/>
    <property type="match status" value="3"/>
</dbReference>
<evidence type="ECO:0000256" key="2">
    <source>
        <dbReference type="SAM" id="SignalP"/>
    </source>
</evidence>
<evidence type="ECO:0000256" key="1">
    <source>
        <dbReference type="SAM" id="MobiDB-lite"/>
    </source>
</evidence>
<keyword evidence="4" id="KW-1185">Reference proteome</keyword>
<dbReference type="AlphaFoldDB" id="A0A6M1PUI3"/>
<sequence length="475" mass="49626">MDKWMNNNNFNKVLALALSIILWAMVHTDTTSTPQTTSRLETKIIENVPIQVTGLDKDKYILSRDVDSVRMEVMGKSTDLTYVFSDAYKVTLDLSQAKPGTSEIALKYSVPRGVQLISITPDKVHVRIEQRNTKSFPVTVATKGAPAEGYQVGSPVIEPSTAKVTLAASELDKVAKVQGIIELDGEKATVTEKRMKLYAYDKSGNELKDAVIEPEAVSVDLPITLPFKSVPLSIGYSGRLPDSLVLSKVTSDVDSVILYGQEPALASVTSYEATIDLSSISSAGTSTLKLNLEPPEGTESIEPKSVNVTVTASEAGERTFSGIPVTLEGIGSGMTASVTSPSGSSVSLTLYGASSLLNQLDKGNIKAVADLSGLDAGNHVVPLQISLPRFVELSGGQRPSVTVQLHNPASSASPSASPVNGSAATPEPSSEPASGSGTVEEPPPSAVNGTPSPTPQAASPESGNVGEAGNVPPVQ</sequence>
<protein>
    <recommendedName>
        <fullName evidence="5">YbbR domain-containing protein</fullName>
    </recommendedName>
</protein>
<name>A0A6M1PUI3_9BACL</name>
<dbReference type="Proteomes" id="UP000480151">
    <property type="component" value="Unassembled WGS sequence"/>
</dbReference>
<dbReference type="EMBL" id="JAAKGU010000023">
    <property type="protein sequence ID" value="NGM85652.1"/>
    <property type="molecule type" value="Genomic_DNA"/>
</dbReference>
<comment type="caution">
    <text evidence="3">The sequence shown here is derived from an EMBL/GenBank/DDBJ whole genome shotgun (WGS) entry which is preliminary data.</text>
</comment>
<accession>A0A6M1PUI3</accession>
<feature type="chain" id="PRO_5038356218" description="YbbR domain-containing protein" evidence="2">
    <location>
        <begin position="29"/>
        <end position="475"/>
    </location>
</feature>